<evidence type="ECO:0000313" key="2">
    <source>
        <dbReference type="Proteomes" id="UP000297280"/>
    </source>
</evidence>
<sequence length="107" mass="11473">MASCSTLWTRLSDCALGSDGVCTRKPHKTTVAAPKAAPRNGQMIAANPNAAHMIPKYAARWASGITLVVINTLPEKTPAAPSPAIARPTIRVRRNVLLCKSEIQSRR</sequence>
<name>A0A4Z1KJ40_9HELO</name>
<dbReference type="AlphaFoldDB" id="A0A4Z1KJ40"/>
<evidence type="ECO:0000313" key="1">
    <source>
        <dbReference type="EMBL" id="TGO81203.1"/>
    </source>
</evidence>
<protein>
    <submittedName>
        <fullName evidence="1">Uncharacterized protein</fullName>
    </submittedName>
</protein>
<gene>
    <name evidence="1" type="ORF">BPOR_1278g00020</name>
</gene>
<keyword evidence="2" id="KW-1185">Reference proteome</keyword>
<comment type="caution">
    <text evidence="1">The sequence shown here is derived from an EMBL/GenBank/DDBJ whole genome shotgun (WGS) entry which is preliminary data.</text>
</comment>
<dbReference type="Proteomes" id="UP000297280">
    <property type="component" value="Unassembled WGS sequence"/>
</dbReference>
<reference evidence="1 2" key="1">
    <citation type="submission" date="2017-12" db="EMBL/GenBank/DDBJ databases">
        <title>Comparative genomics of Botrytis spp.</title>
        <authorList>
            <person name="Valero-Jimenez C.A."/>
            <person name="Tapia P."/>
            <person name="Veloso J."/>
            <person name="Silva-Moreno E."/>
            <person name="Staats M."/>
            <person name="Valdes J.H."/>
            <person name="Van Kan J.A.L."/>
        </authorList>
    </citation>
    <scope>NUCLEOTIDE SEQUENCE [LARGE SCALE GENOMIC DNA]</scope>
    <source>
        <strain evidence="1 2">MUCL3349</strain>
    </source>
</reference>
<proteinExistence type="predicted"/>
<organism evidence="1 2">
    <name type="scientific">Botrytis porri</name>
    <dbReference type="NCBI Taxonomy" id="87229"/>
    <lineage>
        <taxon>Eukaryota</taxon>
        <taxon>Fungi</taxon>
        <taxon>Dikarya</taxon>
        <taxon>Ascomycota</taxon>
        <taxon>Pezizomycotina</taxon>
        <taxon>Leotiomycetes</taxon>
        <taxon>Helotiales</taxon>
        <taxon>Sclerotiniaceae</taxon>
        <taxon>Botrytis</taxon>
    </lineage>
</organism>
<accession>A0A4Z1KJ40</accession>
<dbReference type="EMBL" id="PQXO01001271">
    <property type="protein sequence ID" value="TGO81203.1"/>
    <property type="molecule type" value="Genomic_DNA"/>
</dbReference>